<dbReference type="PATRIC" id="fig|1423763.3.peg.1211"/>
<accession>A0A0R1U755</accession>
<comment type="caution">
    <text evidence="2">The sequence shown here is derived from an EMBL/GenBank/DDBJ whole genome shotgun (WGS) entry which is preliminary data.</text>
</comment>
<organism evidence="2 3">
    <name type="scientific">Lactobacillus kalixensis DSM 16043</name>
    <dbReference type="NCBI Taxonomy" id="1423763"/>
    <lineage>
        <taxon>Bacteria</taxon>
        <taxon>Bacillati</taxon>
        <taxon>Bacillota</taxon>
        <taxon>Bacilli</taxon>
        <taxon>Lactobacillales</taxon>
        <taxon>Lactobacillaceae</taxon>
        <taxon>Lactobacillus</taxon>
    </lineage>
</organism>
<keyword evidence="1" id="KW-0472">Membrane</keyword>
<name>A0A0R1U755_9LACO</name>
<sequence length="65" mass="7569">MNKDKIENVAFLIASTLFMITLAWRPTSNLGRNVYATLIIITFVMYAFDIVYTIRRKLQARKANK</sequence>
<evidence type="ECO:0000256" key="1">
    <source>
        <dbReference type="SAM" id="Phobius"/>
    </source>
</evidence>
<feature type="transmembrane region" description="Helical" evidence="1">
    <location>
        <begin position="9"/>
        <end position="27"/>
    </location>
</feature>
<proteinExistence type="predicted"/>
<dbReference type="AlphaFoldDB" id="A0A0R1U755"/>
<feature type="transmembrane region" description="Helical" evidence="1">
    <location>
        <begin position="33"/>
        <end position="52"/>
    </location>
</feature>
<keyword evidence="1" id="KW-0812">Transmembrane</keyword>
<evidence type="ECO:0000313" key="2">
    <source>
        <dbReference type="EMBL" id="KRL89040.1"/>
    </source>
</evidence>
<evidence type="ECO:0000313" key="3">
    <source>
        <dbReference type="Proteomes" id="UP000051036"/>
    </source>
</evidence>
<keyword evidence="1" id="KW-1133">Transmembrane helix</keyword>
<dbReference type="Proteomes" id="UP000051036">
    <property type="component" value="Unassembled WGS sequence"/>
</dbReference>
<protein>
    <submittedName>
        <fullName evidence="2">Uncharacterized protein</fullName>
    </submittedName>
</protein>
<gene>
    <name evidence="2" type="ORF">FC46_GL001195</name>
</gene>
<keyword evidence="3" id="KW-1185">Reference proteome</keyword>
<reference evidence="2 3" key="1">
    <citation type="journal article" date="2015" name="Genome Announc.">
        <title>Expanding the biotechnology potential of lactobacilli through comparative genomics of 213 strains and associated genera.</title>
        <authorList>
            <person name="Sun Z."/>
            <person name="Harris H.M."/>
            <person name="McCann A."/>
            <person name="Guo C."/>
            <person name="Argimon S."/>
            <person name="Zhang W."/>
            <person name="Yang X."/>
            <person name="Jeffery I.B."/>
            <person name="Cooney J.C."/>
            <person name="Kagawa T.F."/>
            <person name="Liu W."/>
            <person name="Song Y."/>
            <person name="Salvetti E."/>
            <person name="Wrobel A."/>
            <person name="Rasinkangas P."/>
            <person name="Parkhill J."/>
            <person name="Rea M.C."/>
            <person name="O'Sullivan O."/>
            <person name="Ritari J."/>
            <person name="Douillard F.P."/>
            <person name="Paul Ross R."/>
            <person name="Yang R."/>
            <person name="Briner A.E."/>
            <person name="Felis G.E."/>
            <person name="de Vos W.M."/>
            <person name="Barrangou R."/>
            <person name="Klaenhammer T.R."/>
            <person name="Caufield P.W."/>
            <person name="Cui Y."/>
            <person name="Zhang H."/>
            <person name="O'Toole P.W."/>
        </authorList>
    </citation>
    <scope>NUCLEOTIDE SEQUENCE [LARGE SCALE GENOMIC DNA]</scope>
    <source>
        <strain evidence="2 3">DSM 16043</strain>
    </source>
</reference>
<dbReference type="EMBL" id="AZFM01000033">
    <property type="protein sequence ID" value="KRL89040.1"/>
    <property type="molecule type" value="Genomic_DNA"/>
</dbReference>
<dbReference type="RefSeq" id="WP_057799667.1">
    <property type="nucleotide sequence ID" value="NZ_AZFM01000033.1"/>
</dbReference>